<feature type="transmembrane region" description="Helical" evidence="1">
    <location>
        <begin position="93"/>
        <end position="119"/>
    </location>
</feature>
<name>A0A397WNE1_9ARCH</name>
<feature type="transmembrane region" description="Helical" evidence="1">
    <location>
        <begin position="6"/>
        <end position="22"/>
    </location>
</feature>
<reference evidence="2 3" key="1">
    <citation type="journal article" date="2018" name="Syst. Appl. Microbiol.">
        <title>A new symbiotic nanoarchaeote (Candidatus Nanoclepta minutus) and its host (Zestosphaera tikiterensis gen. nov., sp. nov.) from a New Zealand hot spring.</title>
        <authorList>
            <person name="St John E."/>
            <person name="Liu Y."/>
            <person name="Podar M."/>
            <person name="Stott M.B."/>
            <person name="Meneghin J."/>
            <person name="Chen Z."/>
            <person name="Lagutin K."/>
            <person name="Mitchell K."/>
            <person name="Reysenbach A.L."/>
        </authorList>
    </citation>
    <scope>NUCLEOTIDE SEQUENCE [LARGE SCALE GENOMIC DNA]</scope>
    <source>
        <strain evidence="2">NZ3</strain>
    </source>
</reference>
<dbReference type="EMBL" id="MWMI01000001">
    <property type="protein sequence ID" value="RIB35590.1"/>
    <property type="molecule type" value="Genomic_DNA"/>
</dbReference>
<evidence type="ECO:0000313" key="3">
    <source>
        <dbReference type="Proteomes" id="UP000266622"/>
    </source>
</evidence>
<feature type="transmembrane region" description="Helical" evidence="1">
    <location>
        <begin position="29"/>
        <end position="50"/>
    </location>
</feature>
<proteinExistence type="predicted"/>
<gene>
    <name evidence="2" type="ORF">BXU00_00595</name>
</gene>
<comment type="caution">
    <text evidence="2">The sequence shown here is derived from an EMBL/GenBank/DDBJ whole genome shotgun (WGS) entry which is preliminary data.</text>
</comment>
<accession>A0A397WNE1</accession>
<evidence type="ECO:0000313" key="2">
    <source>
        <dbReference type="EMBL" id="RIB35590.1"/>
    </source>
</evidence>
<keyword evidence="1" id="KW-0472">Membrane</keyword>
<feature type="transmembrane region" description="Helical" evidence="1">
    <location>
        <begin position="140"/>
        <end position="159"/>
    </location>
</feature>
<keyword evidence="1" id="KW-1133">Transmembrane helix</keyword>
<evidence type="ECO:0000256" key="1">
    <source>
        <dbReference type="SAM" id="Phobius"/>
    </source>
</evidence>
<protein>
    <submittedName>
        <fullName evidence="2">Uncharacterized protein</fullName>
    </submittedName>
</protein>
<organism evidence="2 3">
    <name type="scientific">Candidatus Nanoclepta minutus</name>
    <dbReference type="NCBI Taxonomy" id="1940235"/>
    <lineage>
        <taxon>Archaea</taxon>
        <taxon>Nanobdellota</taxon>
        <taxon>Candidatus Nanoclepta</taxon>
    </lineage>
</organism>
<feature type="transmembrane region" description="Helical" evidence="1">
    <location>
        <begin position="236"/>
        <end position="255"/>
    </location>
</feature>
<feature type="transmembrane region" description="Helical" evidence="1">
    <location>
        <begin position="171"/>
        <end position="192"/>
    </location>
</feature>
<keyword evidence="1" id="KW-0812">Transmembrane</keyword>
<dbReference type="Proteomes" id="UP000266622">
    <property type="component" value="Unassembled WGS sequence"/>
</dbReference>
<dbReference type="AlphaFoldDB" id="A0A397WNE1"/>
<sequence>MINKKMLIYLFIIAFFLSFNKYDTLLIGIYNLLFSFLSSIISYLLILYVYRIVSFYYGILPDFSLIEIEKEIKKYDYFKKEIVTSKKTVNLSYLLTLLFGFLSSGYAIPILLSLNTIIIESRRIGKSKNIDVSFEEKTKIIFLGTLITWIIFSIIKYLSSLSLIIEGILEYMFKFLLYYTITSILPICFFLIPLISEKMKYSFKSISIGDNFIYTKNPFLIASSITLLFLPFLSIFLNPILVIILSLITYSIVWLRKYAETV</sequence>